<keyword evidence="1" id="KW-0732">Signal</keyword>
<dbReference type="Proteomes" id="UP001652700">
    <property type="component" value="Unplaced"/>
</dbReference>
<dbReference type="PANTHER" id="PTHR33539">
    <property type="entry name" value="UPF0764 PROTEIN C16ORF89"/>
    <property type="match status" value="1"/>
</dbReference>
<dbReference type="PANTHER" id="PTHR33539:SF1">
    <property type="entry name" value="UPF0764 PROTEIN C16ORF89"/>
    <property type="match status" value="1"/>
</dbReference>
<dbReference type="InterPro" id="IPR031751">
    <property type="entry name" value="DUF4735"/>
</dbReference>
<dbReference type="RefSeq" id="XP_050512083.1">
    <property type="nucleotide sequence ID" value="XM_050656126.1"/>
</dbReference>
<sequence>MFKARYERDSVMFGILSCLFLCLFVQIEGHTLDNRVILKVRQGIEKTLEYLDAEYKRINEDCLLGVVLSTAIIQDAYKNGTHIMDKNSQEIIDKSQNLIQKSLPFIKSERKWTINSILDSRIWSKEIHYKYNQIDTFSKINRDEILKGIYHCQDDELFLSNMDRCLMGFGNKSYQVEIQKCYIYKRCWDIYYKDDDFSTGYMLTHKLLLLQLAKGRNCLIDKTAYKNKVRELCSRIYLEVTTGDKYDILDDMFDLFLEESLLCGFEGYTEFLSNKWLFYILKSQRPSGCFPAILTDNLKTKIKRTTNIFEDNCADHTTGLGLAVLSLYYNFIIKTVFV</sequence>
<evidence type="ECO:0000313" key="2">
    <source>
        <dbReference type="EnsemblMetazoa" id="XP_050512083.1"/>
    </source>
</evidence>
<dbReference type="Pfam" id="PF15882">
    <property type="entry name" value="DUF4735"/>
    <property type="match status" value="1"/>
</dbReference>
<proteinExistence type="predicted"/>
<keyword evidence="3" id="KW-1185">Reference proteome</keyword>
<feature type="chain" id="PRO_5045782615" evidence="1">
    <location>
        <begin position="30"/>
        <end position="338"/>
    </location>
</feature>
<dbReference type="GeneID" id="114327374"/>
<name>A0ABM5KPH3_DIAVI</name>
<organism evidence="2 3">
    <name type="scientific">Diabrotica virgifera virgifera</name>
    <name type="common">western corn rootworm</name>
    <dbReference type="NCBI Taxonomy" id="50390"/>
    <lineage>
        <taxon>Eukaryota</taxon>
        <taxon>Metazoa</taxon>
        <taxon>Ecdysozoa</taxon>
        <taxon>Arthropoda</taxon>
        <taxon>Hexapoda</taxon>
        <taxon>Insecta</taxon>
        <taxon>Pterygota</taxon>
        <taxon>Neoptera</taxon>
        <taxon>Endopterygota</taxon>
        <taxon>Coleoptera</taxon>
        <taxon>Polyphaga</taxon>
        <taxon>Cucujiformia</taxon>
        <taxon>Chrysomeloidea</taxon>
        <taxon>Chrysomelidae</taxon>
        <taxon>Galerucinae</taxon>
        <taxon>Diabroticina</taxon>
        <taxon>Diabroticites</taxon>
        <taxon>Diabrotica</taxon>
    </lineage>
</organism>
<evidence type="ECO:0000256" key="1">
    <source>
        <dbReference type="SAM" id="SignalP"/>
    </source>
</evidence>
<feature type="signal peptide" evidence="1">
    <location>
        <begin position="1"/>
        <end position="29"/>
    </location>
</feature>
<protein>
    <submittedName>
        <fullName evidence="2">Uncharacterized protein</fullName>
    </submittedName>
</protein>
<reference evidence="2" key="1">
    <citation type="submission" date="2025-05" db="UniProtKB">
        <authorList>
            <consortium name="EnsemblMetazoa"/>
        </authorList>
    </citation>
    <scope>IDENTIFICATION</scope>
</reference>
<dbReference type="EnsemblMetazoa" id="XM_050656126.1">
    <property type="protein sequence ID" value="XP_050512083.1"/>
    <property type="gene ID" value="LOC114327374"/>
</dbReference>
<accession>A0ABM5KPH3</accession>
<evidence type="ECO:0000313" key="3">
    <source>
        <dbReference type="Proteomes" id="UP001652700"/>
    </source>
</evidence>